<dbReference type="InterPro" id="IPR036162">
    <property type="entry name" value="Resolvase-like_N_sf"/>
</dbReference>
<dbReference type="PROSITE" id="PS51736">
    <property type="entry name" value="RECOMBINASES_3"/>
    <property type="match status" value="1"/>
</dbReference>
<dbReference type="GO" id="GO:0003677">
    <property type="term" value="F:DNA binding"/>
    <property type="evidence" value="ECO:0007669"/>
    <property type="project" value="UniProtKB-KW"/>
</dbReference>
<dbReference type="PANTHER" id="PTHR30461">
    <property type="entry name" value="DNA-INVERTASE FROM LAMBDOID PROPHAGE"/>
    <property type="match status" value="1"/>
</dbReference>
<feature type="active site" description="O-(5'-phospho-DNA)-serine intermediate" evidence="4 5">
    <location>
        <position position="16"/>
    </location>
</feature>
<accession>W9GSZ1</accession>
<comment type="caution">
    <text evidence="7">The sequence shown here is derived from an EMBL/GenBank/DDBJ whole genome shotgun (WGS) entry which is preliminary data.</text>
</comment>
<feature type="domain" description="Resolvase/invertase-type recombinase catalytic" evidence="6">
    <location>
        <begin position="8"/>
        <end position="160"/>
    </location>
</feature>
<dbReference type="GO" id="GO:0015074">
    <property type="term" value="P:DNA integration"/>
    <property type="evidence" value="ECO:0007669"/>
    <property type="project" value="UniProtKB-KW"/>
</dbReference>
<dbReference type="InterPro" id="IPR038109">
    <property type="entry name" value="DNA_bind_recomb_sf"/>
</dbReference>
<evidence type="ECO:0000256" key="2">
    <source>
        <dbReference type="ARBA" id="ARBA00023125"/>
    </source>
</evidence>
<dbReference type="PANTHER" id="PTHR30461:SF2">
    <property type="entry name" value="SERINE RECOMBINASE PINE-RELATED"/>
    <property type="match status" value="1"/>
</dbReference>
<dbReference type="Pfam" id="PF00239">
    <property type="entry name" value="Resolvase"/>
    <property type="match status" value="1"/>
</dbReference>
<sequence>MAKAKSNIAVGYVRVSTADQTDSGLSLEHQEARIRAYAAAQGLELLDIVSDAGVSAGKELSSRPGGVRVLAMLTTGPARHLIALKLDRVFRNAADALNQTAAWDKAGVGLHLVDMGGQSINTQSAMGRMFFTMAAGFAEMERGLIAERTAAAIQQKKKRGEVYGRPVLGFDAVGGRMVENAEEKALMQRVLEMRDAGVSMAKIADRFNAEGVPTKRGGVAWHASTVKRICDRML</sequence>
<evidence type="ECO:0000313" key="8">
    <source>
        <dbReference type="Proteomes" id="UP000019486"/>
    </source>
</evidence>
<dbReference type="Gene3D" id="3.40.50.1390">
    <property type="entry name" value="Resolvase, N-terminal catalytic domain"/>
    <property type="match status" value="1"/>
</dbReference>
<dbReference type="Gene3D" id="3.90.1750.20">
    <property type="entry name" value="Putative Large Serine Recombinase, Chain B, Domain 2"/>
    <property type="match status" value="1"/>
</dbReference>
<dbReference type="EMBL" id="AVFL01000034">
    <property type="protein sequence ID" value="EWY36884.1"/>
    <property type="molecule type" value="Genomic_DNA"/>
</dbReference>
<evidence type="ECO:0000313" key="7">
    <source>
        <dbReference type="EMBL" id="EWY36884.1"/>
    </source>
</evidence>
<keyword evidence="2" id="KW-0238">DNA-binding</keyword>
<evidence type="ECO:0000259" key="6">
    <source>
        <dbReference type="PROSITE" id="PS51736"/>
    </source>
</evidence>
<dbReference type="RefSeq" id="WP_037459906.1">
    <property type="nucleotide sequence ID" value="NZ_AVFL01000034.1"/>
</dbReference>
<name>W9GSZ1_9PROT</name>
<keyword evidence="3" id="KW-0233">DNA recombination</keyword>
<dbReference type="SMART" id="SM00857">
    <property type="entry name" value="Resolvase"/>
    <property type="match status" value="1"/>
</dbReference>
<keyword evidence="1" id="KW-0229">DNA integration</keyword>
<dbReference type="OrthoDB" id="2290206at2"/>
<evidence type="ECO:0000256" key="3">
    <source>
        <dbReference type="ARBA" id="ARBA00023172"/>
    </source>
</evidence>
<protein>
    <submittedName>
        <fullName evidence="7">DNA invertase Pin</fullName>
    </submittedName>
</protein>
<organism evidence="7 8">
    <name type="scientific">Skermanella stibiiresistens SB22</name>
    <dbReference type="NCBI Taxonomy" id="1385369"/>
    <lineage>
        <taxon>Bacteria</taxon>
        <taxon>Pseudomonadati</taxon>
        <taxon>Pseudomonadota</taxon>
        <taxon>Alphaproteobacteria</taxon>
        <taxon>Rhodospirillales</taxon>
        <taxon>Azospirillaceae</taxon>
        <taxon>Skermanella</taxon>
    </lineage>
</organism>
<evidence type="ECO:0000256" key="4">
    <source>
        <dbReference type="PIRSR" id="PIRSR606118-50"/>
    </source>
</evidence>
<dbReference type="Proteomes" id="UP000019486">
    <property type="component" value="Unassembled WGS sequence"/>
</dbReference>
<dbReference type="SUPFAM" id="SSF53041">
    <property type="entry name" value="Resolvase-like"/>
    <property type="match status" value="1"/>
</dbReference>
<proteinExistence type="predicted"/>
<reference evidence="7 8" key="1">
    <citation type="submission" date="2013-08" db="EMBL/GenBank/DDBJ databases">
        <title>The genome sequence of Skermanella stibiiresistens.</title>
        <authorList>
            <person name="Zhu W."/>
            <person name="Wang G."/>
        </authorList>
    </citation>
    <scope>NUCLEOTIDE SEQUENCE [LARGE SCALE GENOMIC DNA]</scope>
    <source>
        <strain evidence="7 8">SB22</strain>
    </source>
</reference>
<evidence type="ECO:0000256" key="1">
    <source>
        <dbReference type="ARBA" id="ARBA00022908"/>
    </source>
</evidence>
<dbReference type="AlphaFoldDB" id="W9GSZ1"/>
<dbReference type="CDD" id="cd03768">
    <property type="entry name" value="SR_ResInv"/>
    <property type="match status" value="1"/>
</dbReference>
<evidence type="ECO:0000256" key="5">
    <source>
        <dbReference type="PROSITE-ProRule" id="PRU10137"/>
    </source>
</evidence>
<dbReference type="InterPro" id="IPR050639">
    <property type="entry name" value="SSR_resolvase"/>
</dbReference>
<keyword evidence="8" id="KW-1185">Reference proteome</keyword>
<dbReference type="InterPro" id="IPR006119">
    <property type="entry name" value="Resolv_N"/>
</dbReference>
<dbReference type="Pfam" id="PF07508">
    <property type="entry name" value="Recombinase"/>
    <property type="match status" value="1"/>
</dbReference>
<dbReference type="STRING" id="1385369.N825_23270"/>
<gene>
    <name evidence="7" type="ORF">N825_23270</name>
</gene>
<dbReference type="PROSITE" id="PS00397">
    <property type="entry name" value="RECOMBINASES_1"/>
    <property type="match status" value="1"/>
</dbReference>
<dbReference type="InterPro" id="IPR006118">
    <property type="entry name" value="Recombinase_CS"/>
</dbReference>
<dbReference type="GO" id="GO:0000150">
    <property type="term" value="F:DNA strand exchange activity"/>
    <property type="evidence" value="ECO:0007669"/>
    <property type="project" value="InterPro"/>
</dbReference>
<dbReference type="InterPro" id="IPR011109">
    <property type="entry name" value="DNA_bind_recombinase_dom"/>
</dbReference>